<feature type="region of interest" description="Disordered" evidence="1">
    <location>
        <begin position="612"/>
        <end position="651"/>
    </location>
</feature>
<evidence type="ECO:0000313" key="3">
    <source>
        <dbReference type="Proteomes" id="UP000694251"/>
    </source>
</evidence>
<feature type="compositionally biased region" description="Basic and acidic residues" evidence="1">
    <location>
        <begin position="612"/>
        <end position="622"/>
    </location>
</feature>
<feature type="compositionally biased region" description="Polar residues" evidence="1">
    <location>
        <begin position="132"/>
        <end position="151"/>
    </location>
</feature>
<accession>A0A8T1YMY5</accession>
<proteinExistence type="predicted"/>
<evidence type="ECO:0000256" key="1">
    <source>
        <dbReference type="SAM" id="MobiDB-lite"/>
    </source>
</evidence>
<feature type="compositionally biased region" description="Basic and acidic residues" evidence="1">
    <location>
        <begin position="232"/>
        <end position="245"/>
    </location>
</feature>
<feature type="compositionally biased region" description="Polar residues" evidence="1">
    <location>
        <begin position="1"/>
        <end position="10"/>
    </location>
</feature>
<gene>
    <name evidence="2" type="ORF">ISN44_As12g028130</name>
</gene>
<dbReference type="OrthoDB" id="1681423at2759"/>
<name>A0A8T1YMY5_ARASU</name>
<dbReference type="Proteomes" id="UP000694251">
    <property type="component" value="Chromosome 12"/>
</dbReference>
<dbReference type="AlphaFoldDB" id="A0A8T1YMY5"/>
<reference evidence="2 3" key="1">
    <citation type="submission" date="2020-12" db="EMBL/GenBank/DDBJ databases">
        <title>Concerted genomic and epigenomic changes stabilize Arabidopsis allopolyploids.</title>
        <authorList>
            <person name="Chen Z."/>
        </authorList>
    </citation>
    <scope>NUCLEOTIDE SEQUENCE [LARGE SCALE GENOMIC DNA]</scope>
    <source>
        <strain evidence="2">As9502</strain>
        <tissue evidence="2">Leaf</tissue>
    </source>
</reference>
<feature type="compositionally biased region" description="Polar residues" evidence="1">
    <location>
        <begin position="246"/>
        <end position="265"/>
    </location>
</feature>
<evidence type="ECO:0000313" key="2">
    <source>
        <dbReference type="EMBL" id="KAG7547587.1"/>
    </source>
</evidence>
<feature type="compositionally biased region" description="Polar residues" evidence="1">
    <location>
        <begin position="170"/>
        <end position="189"/>
    </location>
</feature>
<comment type="caution">
    <text evidence="2">The sequence shown here is derived from an EMBL/GenBank/DDBJ whole genome shotgun (WGS) entry which is preliminary data.</text>
</comment>
<feature type="compositionally biased region" description="Basic and acidic residues" evidence="1">
    <location>
        <begin position="156"/>
        <end position="169"/>
    </location>
</feature>
<feature type="region of interest" description="Disordered" evidence="1">
    <location>
        <begin position="77"/>
        <end position="295"/>
    </location>
</feature>
<feature type="compositionally biased region" description="Basic and acidic residues" evidence="1">
    <location>
        <begin position="630"/>
        <end position="651"/>
    </location>
</feature>
<feature type="region of interest" description="Disordered" evidence="1">
    <location>
        <begin position="1"/>
        <end position="62"/>
    </location>
</feature>
<organism evidence="2 3">
    <name type="scientific">Arabidopsis suecica</name>
    <name type="common">Swedish thale-cress</name>
    <name type="synonym">Cardaminopsis suecica</name>
    <dbReference type="NCBI Taxonomy" id="45249"/>
    <lineage>
        <taxon>Eukaryota</taxon>
        <taxon>Viridiplantae</taxon>
        <taxon>Streptophyta</taxon>
        <taxon>Embryophyta</taxon>
        <taxon>Tracheophyta</taxon>
        <taxon>Spermatophyta</taxon>
        <taxon>Magnoliopsida</taxon>
        <taxon>eudicotyledons</taxon>
        <taxon>Gunneridae</taxon>
        <taxon>Pentapetalae</taxon>
        <taxon>rosids</taxon>
        <taxon>malvids</taxon>
        <taxon>Brassicales</taxon>
        <taxon>Brassicaceae</taxon>
        <taxon>Camelineae</taxon>
        <taxon>Arabidopsis</taxon>
    </lineage>
</organism>
<feature type="compositionally biased region" description="Polar residues" evidence="1">
    <location>
        <begin position="20"/>
        <end position="37"/>
    </location>
</feature>
<feature type="compositionally biased region" description="Basic and acidic residues" evidence="1">
    <location>
        <begin position="118"/>
        <end position="131"/>
    </location>
</feature>
<sequence length="679" mass="75006">MGNNNATAILTDQEERSKLETNGVSPLASSVDTTQDQVFFAGEGKDGDEEKESSKLETNGNIPLDYVSLETVQDQVFLAGEEKDGDEEKESSKLETNGMSPFDSVSLETVQDQVFLSGEEKYGDEESKSSKLETNGMSSLESVSVEITQKQEFLAGEEKDGDQEKESSKLETNGMSSLETVSVEITQKQVFLAGEEKDGDQEKESSKLETNGMSPLDSISVETRQDQLFLAVEEKDGDKEKESSKLETNGMSSLDSISVETTQDQLFLAGEGKEGDEDEEKESLSDGVVETEQHSKEFVDEWKAKKFKEEMDQSGLESLVMETAEKLQKQTSVAKGVETLSEAREVEELSMKGTQSVVSKLNSTDSDNEEKLCVIDEIVFISPSSLGTEENMVNESLDEIFHSEEVLMLNHETGMEQRTGSEGSPEIEPQEILNLDYRVVHDEEVTDEGIVDKAISNSKPGLQESDAIQEAGLGVYKEEKNKREASLKRMYRCRSLPVSQNSRVIGDSLVQQLVSEVAFPSRNKMGLEKANTAEALLVPCVESNKAQETIEAITESIKEARLEMQAPNFGHDLRIEERSDESTENTPLLCEDKTEIYEATIDVEEKTVMLKRSESVKSRGSERSLGSLKKHNDSFKEAKGSEENLVDKKASPDSMKGIVKKRSKSSLLGTCLCCTTAMN</sequence>
<dbReference type="EMBL" id="JAEFBJ010000012">
    <property type="protein sequence ID" value="KAG7547587.1"/>
    <property type="molecule type" value="Genomic_DNA"/>
</dbReference>
<feature type="compositionally biased region" description="Basic and acidic residues" evidence="1">
    <location>
        <begin position="194"/>
        <end position="207"/>
    </location>
</feature>
<protein>
    <submittedName>
        <fullName evidence="2">Uncharacterized protein</fullName>
    </submittedName>
</protein>
<keyword evidence="3" id="KW-1185">Reference proteome</keyword>